<evidence type="ECO:0000313" key="1">
    <source>
        <dbReference type="EMBL" id="JAH84321.1"/>
    </source>
</evidence>
<protein>
    <submittedName>
        <fullName evidence="1">Uncharacterized protein</fullName>
    </submittedName>
</protein>
<proteinExistence type="predicted"/>
<dbReference type="AlphaFoldDB" id="A0A0E9W1Y6"/>
<reference evidence="1" key="1">
    <citation type="submission" date="2014-11" db="EMBL/GenBank/DDBJ databases">
        <authorList>
            <person name="Amaro Gonzalez C."/>
        </authorList>
    </citation>
    <scope>NUCLEOTIDE SEQUENCE</scope>
</reference>
<dbReference type="EMBL" id="GBXM01024256">
    <property type="protein sequence ID" value="JAH84321.1"/>
    <property type="molecule type" value="Transcribed_RNA"/>
</dbReference>
<reference evidence="1" key="2">
    <citation type="journal article" date="2015" name="Fish Shellfish Immunol.">
        <title>Early steps in the European eel (Anguilla anguilla)-Vibrio vulnificus interaction in the gills: Role of the RtxA13 toxin.</title>
        <authorList>
            <person name="Callol A."/>
            <person name="Pajuelo D."/>
            <person name="Ebbesson L."/>
            <person name="Teles M."/>
            <person name="MacKenzie S."/>
            <person name="Amaro C."/>
        </authorList>
    </citation>
    <scope>NUCLEOTIDE SEQUENCE</scope>
</reference>
<organism evidence="1">
    <name type="scientific">Anguilla anguilla</name>
    <name type="common">European freshwater eel</name>
    <name type="synonym">Muraena anguilla</name>
    <dbReference type="NCBI Taxonomy" id="7936"/>
    <lineage>
        <taxon>Eukaryota</taxon>
        <taxon>Metazoa</taxon>
        <taxon>Chordata</taxon>
        <taxon>Craniata</taxon>
        <taxon>Vertebrata</taxon>
        <taxon>Euteleostomi</taxon>
        <taxon>Actinopterygii</taxon>
        <taxon>Neopterygii</taxon>
        <taxon>Teleostei</taxon>
        <taxon>Anguilliformes</taxon>
        <taxon>Anguillidae</taxon>
        <taxon>Anguilla</taxon>
    </lineage>
</organism>
<accession>A0A0E9W1Y6</accession>
<name>A0A0E9W1Y6_ANGAN</name>
<sequence length="45" mass="5250">MDSIMGNIYFINTVHVCFDHVFLGKMQFPLRNSITLMVSSSRRSR</sequence>